<evidence type="ECO:0000313" key="3">
    <source>
        <dbReference type="Proteomes" id="UP000284706"/>
    </source>
</evidence>
<gene>
    <name evidence="2" type="ORF">CVT26_006739</name>
</gene>
<dbReference type="EMBL" id="NHYE01005475">
    <property type="protein sequence ID" value="PPQ72057.1"/>
    <property type="molecule type" value="Genomic_DNA"/>
</dbReference>
<comment type="caution">
    <text evidence="2">The sequence shown here is derived from an EMBL/GenBank/DDBJ whole genome shotgun (WGS) entry which is preliminary data.</text>
</comment>
<dbReference type="InParanoid" id="A0A409W0L8"/>
<feature type="region of interest" description="Disordered" evidence="1">
    <location>
        <begin position="1"/>
        <end position="46"/>
    </location>
</feature>
<feature type="compositionally biased region" description="Acidic residues" evidence="1">
    <location>
        <begin position="195"/>
        <end position="206"/>
    </location>
</feature>
<reference evidence="2 3" key="1">
    <citation type="journal article" date="2018" name="Evol. Lett.">
        <title>Horizontal gene cluster transfer increased hallucinogenic mushroom diversity.</title>
        <authorList>
            <person name="Reynolds H.T."/>
            <person name="Vijayakumar V."/>
            <person name="Gluck-Thaler E."/>
            <person name="Korotkin H.B."/>
            <person name="Matheny P.B."/>
            <person name="Slot J.C."/>
        </authorList>
    </citation>
    <scope>NUCLEOTIDE SEQUENCE [LARGE SCALE GENOMIC DNA]</scope>
    <source>
        <strain evidence="2 3">SRW20</strain>
    </source>
</reference>
<sequence length="416" mass="45357">MPYIKFESLPPTPDSSSQNYGRRDEGKYSGNVGTMKSEQLPTEKDRKDTLDKALDAKYPVAKLGVDIIDDTTAARLATSLLGHILFLKSQVPFPVVQLSRIPSAKMNPRAAKQRADLLSSFDTISSHLETTFTALSTALARGVNRTNTASAQAHLAVLVGPSITSAKSKVILGIDGLELKIWGTLDPAVPKQDDDSQSDDDGEEADDNHGDSEDSAEVPEDSDEEVEDSEEGEGSEIDDDDEEEEEEEEEDEEEQAESDRRSSSPPAHVSFAEQQRLLQAAERILSRTLAVADASGYGMASEMSPTQTHILIRAPRRFNHPAWIPRQNVTDSLELALQEFLNKSGLGKGDAGFNTDARTTKAGKIEGVWITTRAGLLGEDLRGSEPATGPQGQDGPEDDEMIWWSWDGKLVGFSDW</sequence>
<dbReference type="STRING" id="231916.A0A409W0L8"/>
<proteinExistence type="predicted"/>
<feature type="compositionally biased region" description="Polar residues" evidence="1">
    <location>
        <begin position="31"/>
        <end position="40"/>
    </location>
</feature>
<feature type="compositionally biased region" description="Acidic residues" evidence="1">
    <location>
        <begin position="213"/>
        <end position="256"/>
    </location>
</feature>
<dbReference type="AlphaFoldDB" id="A0A409W0L8"/>
<protein>
    <submittedName>
        <fullName evidence="2">Uncharacterized protein</fullName>
    </submittedName>
</protein>
<organism evidence="2 3">
    <name type="scientific">Gymnopilus dilepis</name>
    <dbReference type="NCBI Taxonomy" id="231916"/>
    <lineage>
        <taxon>Eukaryota</taxon>
        <taxon>Fungi</taxon>
        <taxon>Dikarya</taxon>
        <taxon>Basidiomycota</taxon>
        <taxon>Agaricomycotina</taxon>
        <taxon>Agaricomycetes</taxon>
        <taxon>Agaricomycetidae</taxon>
        <taxon>Agaricales</taxon>
        <taxon>Agaricineae</taxon>
        <taxon>Hymenogastraceae</taxon>
        <taxon>Gymnopilus</taxon>
    </lineage>
</organism>
<dbReference type="OrthoDB" id="2387165at2759"/>
<evidence type="ECO:0000313" key="2">
    <source>
        <dbReference type="EMBL" id="PPQ72057.1"/>
    </source>
</evidence>
<dbReference type="Gene3D" id="3.30.900.20">
    <property type="match status" value="1"/>
</dbReference>
<feature type="region of interest" description="Disordered" evidence="1">
    <location>
        <begin position="188"/>
        <end position="269"/>
    </location>
</feature>
<accession>A0A409W0L8</accession>
<keyword evidence="3" id="KW-1185">Reference proteome</keyword>
<feature type="region of interest" description="Disordered" evidence="1">
    <location>
        <begin position="380"/>
        <end position="400"/>
    </location>
</feature>
<evidence type="ECO:0000256" key="1">
    <source>
        <dbReference type="SAM" id="MobiDB-lite"/>
    </source>
</evidence>
<dbReference type="InterPro" id="IPR053729">
    <property type="entry name" value="MAD2L1BP_domain_sf"/>
</dbReference>
<name>A0A409W0L8_9AGAR</name>
<dbReference type="Proteomes" id="UP000284706">
    <property type="component" value="Unassembled WGS sequence"/>
</dbReference>